<dbReference type="PROSITE" id="PS50011">
    <property type="entry name" value="PROTEIN_KINASE_DOM"/>
    <property type="match status" value="1"/>
</dbReference>
<dbReference type="FunFam" id="3.30.200.20:FF:000032">
    <property type="entry name" value="Serine/threonine-protein kinase D6PK-like"/>
    <property type="match status" value="1"/>
</dbReference>
<keyword evidence="6" id="KW-0418">Kinase</keyword>
<comment type="catalytic activity">
    <reaction evidence="8">
        <text>L-threonyl-[protein] + ATP = O-phospho-L-threonyl-[protein] + ADP + H(+)</text>
        <dbReference type="Rhea" id="RHEA:46608"/>
        <dbReference type="Rhea" id="RHEA-COMP:11060"/>
        <dbReference type="Rhea" id="RHEA-COMP:11605"/>
        <dbReference type="ChEBI" id="CHEBI:15378"/>
        <dbReference type="ChEBI" id="CHEBI:30013"/>
        <dbReference type="ChEBI" id="CHEBI:30616"/>
        <dbReference type="ChEBI" id="CHEBI:61977"/>
        <dbReference type="ChEBI" id="CHEBI:456216"/>
        <dbReference type="EC" id="2.7.11.1"/>
    </reaction>
</comment>
<dbReference type="OrthoDB" id="432483at2759"/>
<dbReference type="SMART" id="SM00220">
    <property type="entry name" value="S_TKc"/>
    <property type="match status" value="1"/>
</dbReference>
<feature type="compositionally biased region" description="Polar residues" evidence="10">
    <location>
        <begin position="484"/>
        <end position="503"/>
    </location>
</feature>
<keyword evidence="4" id="KW-0808">Transferase</keyword>
<feature type="domain" description="Protein kinase" evidence="11">
    <location>
        <begin position="580"/>
        <end position="912"/>
    </location>
</feature>
<dbReference type="GO" id="GO:0004674">
    <property type="term" value="F:protein serine/threonine kinase activity"/>
    <property type="evidence" value="ECO:0007669"/>
    <property type="project" value="UniProtKB-KW"/>
</dbReference>
<dbReference type="FunFam" id="1.10.510.10:FF:000020">
    <property type="entry name" value="serine/threonine-protein kinase D6PK-like"/>
    <property type="match status" value="1"/>
</dbReference>
<sequence>MMGSYPGTCEIVEAGEELDSVEHSKRAYQSYSGLSEGGDGRKHPVLKLGYKDSLEDDINQLFETISLKNSSKGLGLSSQAGTSASPLRKNAMKRPITVGVPRSPAIGNSEPVSLKQALRELCISKASEMAAMKRSSKSANSPGLSESGRIKSLYNSVIVETSRPGLPIVEISLVPEEIKSNVSEKLPLQLQVPKIKSSNQSAQSSPRLLALKSPNQSANSSPRFVVPAMQDAIVTSSRPSEIVSASQKVRPQALKSPNQSSLSSPRYVGQSMQNGIETTQMHNGTGIAPRKIGSLELNSTTQSVCSSPRFAVPTSQNGTGIASMQNDMVSASRHSENQALKMEKVLKQKHTPAISLSHSVDNTLELDMDVPTSTKAASKAPAQRLGRKGRFHSASSSINGNRATKLTRNTPCLAKPALRNKNSVKKKIKQGATSSACIPSEGNNSLFTSTGQLVCQKCQHTFDIVAEDSNQDFHGPLSSSLDAEVISSSKKSKPELTSSNCNRNGAVGKVKKHSKSTQKEEFSQSSNSSLGDHSTSTSNSDESNASRLSCGNRPHMSKDFRWEAICRLKMQHGVLSLRHFNLIKKLGCGDIGTVYLAELLGLNCLFAIKVMDNEFLARRKKMPRAQTEREILRMLDHPFLPTLYAQFTSDNLSCLVMEYCPGGDLHVLRQRQPGRSFSEPAARFYVAEVLLALEYLHMLGVVYRDLKPENILVREDGHIMLTDFDLSLRCSVSPTLLRSATDSEPVKMSGPCTESSCIEPLCIEPSCQVPCFSPRFLPAAAKARKLKAEVAAQVRSLPQLVAEPTDARSNSFVGTHEYLAPEIIKGEGHGAAVDWWTFGVFLYELLYGITPFKGSGNEETLANVVSESLKFPDSPLVSFQARDLIRELLVKEPENRLGTHKGATEIKQHPFFEGLNWALIRCAIPPEVPELYDFGVSKHGKNTQYLECKATGELLDFELF</sequence>
<keyword evidence="5" id="KW-0547">Nucleotide-binding</keyword>
<dbReference type="FunFam" id="1.10.510.10:FF:000028">
    <property type="entry name" value="serine/threonine-protein kinase D6PK-like"/>
    <property type="match status" value="1"/>
</dbReference>
<dbReference type="CDD" id="cd05574">
    <property type="entry name" value="STKc_phototropin_like"/>
    <property type="match status" value="1"/>
</dbReference>
<evidence type="ECO:0000256" key="7">
    <source>
        <dbReference type="ARBA" id="ARBA00022840"/>
    </source>
</evidence>
<evidence type="ECO:0000256" key="3">
    <source>
        <dbReference type="ARBA" id="ARBA00022527"/>
    </source>
</evidence>
<evidence type="ECO:0000256" key="5">
    <source>
        <dbReference type="ARBA" id="ARBA00022741"/>
    </source>
</evidence>
<comment type="caution">
    <text evidence="12">The sequence shown here is derived from an EMBL/GenBank/DDBJ whole genome shotgun (WGS) entry which is preliminary data.</text>
</comment>
<keyword evidence="13" id="KW-1185">Reference proteome</keyword>
<feature type="region of interest" description="Disordered" evidence="10">
    <location>
        <begin position="239"/>
        <end position="268"/>
    </location>
</feature>
<feature type="compositionally biased region" description="Polar residues" evidence="10">
    <location>
        <begin position="523"/>
        <end position="549"/>
    </location>
</feature>
<dbReference type="AlphaFoldDB" id="A0A8X7ZJ03"/>
<proteinExistence type="inferred from homology"/>
<protein>
    <recommendedName>
        <fullName evidence="2">non-specific serine/threonine protein kinase</fullName>
        <ecNumber evidence="2">2.7.11.1</ecNumber>
    </recommendedName>
</protein>
<evidence type="ECO:0000256" key="1">
    <source>
        <dbReference type="ARBA" id="ARBA00009903"/>
    </source>
</evidence>
<dbReference type="PROSITE" id="PS00108">
    <property type="entry name" value="PROTEIN_KINASE_ST"/>
    <property type="match status" value="1"/>
</dbReference>
<keyword evidence="3" id="KW-0723">Serine/threonine-protein kinase</keyword>
<name>A0A8X7ZJ03_POPTO</name>
<evidence type="ECO:0000259" key="11">
    <source>
        <dbReference type="PROSITE" id="PS50011"/>
    </source>
</evidence>
<organism evidence="12 13">
    <name type="scientific">Populus tomentosa</name>
    <name type="common">Chinese white poplar</name>
    <dbReference type="NCBI Taxonomy" id="118781"/>
    <lineage>
        <taxon>Eukaryota</taxon>
        <taxon>Viridiplantae</taxon>
        <taxon>Streptophyta</taxon>
        <taxon>Embryophyta</taxon>
        <taxon>Tracheophyta</taxon>
        <taxon>Spermatophyta</taxon>
        <taxon>Magnoliopsida</taxon>
        <taxon>eudicotyledons</taxon>
        <taxon>Gunneridae</taxon>
        <taxon>Pentapetalae</taxon>
        <taxon>rosids</taxon>
        <taxon>fabids</taxon>
        <taxon>Malpighiales</taxon>
        <taxon>Salicaceae</taxon>
        <taxon>Saliceae</taxon>
        <taxon>Populus</taxon>
    </lineage>
</organism>
<dbReference type="PANTHER" id="PTHR45637">
    <property type="entry name" value="FLIPPASE KINASE 1-RELATED"/>
    <property type="match status" value="1"/>
</dbReference>
<reference evidence="12" key="1">
    <citation type="journal article" date="2020" name="bioRxiv">
        <title>Hybrid origin of Populus tomentosa Carr. identified through genome sequencing and phylogenomic analysis.</title>
        <authorList>
            <person name="An X."/>
            <person name="Gao K."/>
            <person name="Chen Z."/>
            <person name="Li J."/>
            <person name="Yang X."/>
            <person name="Yang X."/>
            <person name="Zhou J."/>
            <person name="Guo T."/>
            <person name="Zhao T."/>
            <person name="Huang S."/>
            <person name="Miao D."/>
            <person name="Khan W.U."/>
            <person name="Rao P."/>
            <person name="Ye M."/>
            <person name="Lei B."/>
            <person name="Liao W."/>
            <person name="Wang J."/>
            <person name="Ji L."/>
            <person name="Li Y."/>
            <person name="Guo B."/>
            <person name="Mustafa N.S."/>
            <person name="Li S."/>
            <person name="Yun Q."/>
            <person name="Keller S.R."/>
            <person name="Mao J."/>
            <person name="Zhang R."/>
            <person name="Strauss S.H."/>
        </authorList>
    </citation>
    <scope>NUCLEOTIDE SEQUENCE</scope>
    <source>
        <strain evidence="12">GM15</strain>
        <tissue evidence="12">Leaf</tissue>
    </source>
</reference>
<comment type="catalytic activity">
    <reaction evidence="9">
        <text>L-seryl-[protein] + ATP = O-phospho-L-seryl-[protein] + ADP + H(+)</text>
        <dbReference type="Rhea" id="RHEA:17989"/>
        <dbReference type="Rhea" id="RHEA-COMP:9863"/>
        <dbReference type="Rhea" id="RHEA-COMP:11604"/>
        <dbReference type="ChEBI" id="CHEBI:15378"/>
        <dbReference type="ChEBI" id="CHEBI:29999"/>
        <dbReference type="ChEBI" id="CHEBI:30616"/>
        <dbReference type="ChEBI" id="CHEBI:83421"/>
        <dbReference type="ChEBI" id="CHEBI:456216"/>
        <dbReference type="EC" id="2.7.11.1"/>
    </reaction>
</comment>
<dbReference type="GO" id="GO:0005524">
    <property type="term" value="F:ATP binding"/>
    <property type="evidence" value="ECO:0007669"/>
    <property type="project" value="UniProtKB-KW"/>
</dbReference>
<dbReference type="InterPro" id="IPR008271">
    <property type="entry name" value="Ser/Thr_kinase_AS"/>
</dbReference>
<dbReference type="Proteomes" id="UP000886885">
    <property type="component" value="Chromosome 6D"/>
</dbReference>
<evidence type="ECO:0000256" key="4">
    <source>
        <dbReference type="ARBA" id="ARBA00022679"/>
    </source>
</evidence>
<evidence type="ECO:0000256" key="9">
    <source>
        <dbReference type="ARBA" id="ARBA00048679"/>
    </source>
</evidence>
<feature type="compositionally biased region" description="Polar residues" evidence="10">
    <location>
        <begin position="393"/>
        <end position="403"/>
    </location>
</feature>
<evidence type="ECO:0000313" key="13">
    <source>
        <dbReference type="Proteomes" id="UP000886885"/>
    </source>
</evidence>
<evidence type="ECO:0000256" key="6">
    <source>
        <dbReference type="ARBA" id="ARBA00022777"/>
    </source>
</evidence>
<dbReference type="Pfam" id="PF00069">
    <property type="entry name" value="Pkinase"/>
    <property type="match status" value="2"/>
</dbReference>
<evidence type="ECO:0000256" key="10">
    <source>
        <dbReference type="SAM" id="MobiDB-lite"/>
    </source>
</evidence>
<gene>
    <name evidence="12" type="ORF">POTOM_025356</name>
</gene>
<evidence type="ECO:0000313" key="12">
    <source>
        <dbReference type="EMBL" id="KAG6769695.1"/>
    </source>
</evidence>
<dbReference type="InterPro" id="IPR000719">
    <property type="entry name" value="Prot_kinase_dom"/>
</dbReference>
<evidence type="ECO:0000256" key="8">
    <source>
        <dbReference type="ARBA" id="ARBA00047899"/>
    </source>
</evidence>
<accession>A0A8X7ZJ03</accession>
<evidence type="ECO:0000256" key="2">
    <source>
        <dbReference type="ARBA" id="ARBA00012513"/>
    </source>
</evidence>
<feature type="region of interest" description="Disordered" evidence="10">
    <location>
        <begin position="374"/>
        <end position="403"/>
    </location>
</feature>
<keyword evidence="7" id="KW-0067">ATP-binding</keyword>
<dbReference type="EC" id="2.7.11.1" evidence="2"/>
<dbReference type="EMBL" id="JAAWWB010000012">
    <property type="protein sequence ID" value="KAG6769695.1"/>
    <property type="molecule type" value="Genomic_DNA"/>
</dbReference>
<feature type="region of interest" description="Disordered" evidence="10">
    <location>
        <begin position="484"/>
        <end position="550"/>
    </location>
</feature>
<comment type="similarity">
    <text evidence="1">Belongs to the protein kinase superfamily. AGC Ser/Thr protein kinase family.</text>
</comment>